<evidence type="ECO:0000256" key="1">
    <source>
        <dbReference type="ARBA" id="ARBA00004141"/>
    </source>
</evidence>
<evidence type="ECO:0000256" key="6">
    <source>
        <dbReference type="ARBA" id="ARBA00022989"/>
    </source>
</evidence>
<dbReference type="Proteomes" id="UP000835052">
    <property type="component" value="Unassembled WGS sequence"/>
</dbReference>
<feature type="transmembrane region" description="Helical" evidence="8">
    <location>
        <begin position="356"/>
        <end position="375"/>
    </location>
</feature>
<keyword evidence="4" id="KW-0109">Calcium transport</keyword>
<dbReference type="AlphaFoldDB" id="A0A8S1HPU4"/>
<dbReference type="GO" id="GO:0016020">
    <property type="term" value="C:membrane"/>
    <property type="evidence" value="ECO:0007669"/>
    <property type="project" value="UniProtKB-SubCell"/>
</dbReference>
<feature type="transmembrane region" description="Helical" evidence="8">
    <location>
        <begin position="325"/>
        <end position="344"/>
    </location>
</feature>
<dbReference type="PANTHER" id="PTHR12266">
    <property type="entry name" value="NA+/CA2+ K+ INDEPENDENT EXCHANGER"/>
    <property type="match status" value="1"/>
</dbReference>
<evidence type="ECO:0000256" key="3">
    <source>
        <dbReference type="ARBA" id="ARBA00022449"/>
    </source>
</evidence>
<feature type="transmembrane region" description="Helical" evidence="8">
    <location>
        <begin position="387"/>
        <end position="404"/>
    </location>
</feature>
<evidence type="ECO:0000313" key="11">
    <source>
        <dbReference type="Proteomes" id="UP000835052"/>
    </source>
</evidence>
<gene>
    <name evidence="10" type="ORF">CAUJ_LOCUS12170</name>
</gene>
<feature type="transmembrane region" description="Helical" evidence="8">
    <location>
        <begin position="453"/>
        <end position="476"/>
    </location>
</feature>
<dbReference type="InterPro" id="IPR044880">
    <property type="entry name" value="NCX_ion-bd_dom_sf"/>
</dbReference>
<comment type="caution">
    <text evidence="10">The sequence shown here is derived from an EMBL/GenBank/DDBJ whole genome shotgun (WGS) entry which is preliminary data.</text>
</comment>
<name>A0A8S1HPU4_9PELO</name>
<evidence type="ECO:0000313" key="10">
    <source>
        <dbReference type="EMBL" id="CAD6196255.1"/>
    </source>
</evidence>
<organism evidence="10 11">
    <name type="scientific">Caenorhabditis auriculariae</name>
    <dbReference type="NCBI Taxonomy" id="2777116"/>
    <lineage>
        <taxon>Eukaryota</taxon>
        <taxon>Metazoa</taxon>
        <taxon>Ecdysozoa</taxon>
        <taxon>Nematoda</taxon>
        <taxon>Chromadorea</taxon>
        <taxon>Rhabditida</taxon>
        <taxon>Rhabditina</taxon>
        <taxon>Rhabditomorpha</taxon>
        <taxon>Rhabditoidea</taxon>
        <taxon>Rhabditidae</taxon>
        <taxon>Peloderinae</taxon>
        <taxon>Caenorhabditis</taxon>
    </lineage>
</organism>
<keyword evidence="5 8" id="KW-0812">Transmembrane</keyword>
<feature type="transmembrane region" description="Helical" evidence="8">
    <location>
        <begin position="295"/>
        <end position="313"/>
    </location>
</feature>
<evidence type="ECO:0000256" key="7">
    <source>
        <dbReference type="ARBA" id="ARBA00023136"/>
    </source>
</evidence>
<accession>A0A8S1HPU4</accession>
<evidence type="ECO:0000256" key="5">
    <source>
        <dbReference type="ARBA" id="ARBA00022692"/>
    </source>
</evidence>
<dbReference type="GO" id="GO:0006874">
    <property type="term" value="P:intracellular calcium ion homeostasis"/>
    <property type="evidence" value="ECO:0007669"/>
    <property type="project" value="TreeGrafter"/>
</dbReference>
<feature type="domain" description="Sodium/calcium exchanger membrane region" evidence="9">
    <location>
        <begin position="389"/>
        <end position="485"/>
    </location>
</feature>
<dbReference type="InterPro" id="IPR004837">
    <property type="entry name" value="NaCa_Exmemb"/>
</dbReference>
<keyword evidence="2" id="KW-0813">Transport</keyword>
<dbReference type="InterPro" id="IPR051359">
    <property type="entry name" value="CaCA_antiporter"/>
</dbReference>
<keyword evidence="11" id="KW-1185">Reference proteome</keyword>
<sequence>MARPVSVEAIAISGAHTRLVLALQEKRHSDSSNINDLASTFSSVVAMVDRISHALSDPAVRTSRDRNLNVPDVDDTVPVRDILRRLKNQVQCACRLADFAHAGPGANRQERAALDLVLSELDDLYAGISPLSSAAESERLYPLRGHDGCFPTPWPEHFKEKAKTNVVRPEVTPKGSPFDVDKLALPATRKISKDPSKSDDGFERGPSSLRASFISRIIHFAETPESGYGSEPSEEEEERIEEEYAILGKGREKRLGIPSNVMKPLRVMTWRSLIRDLLLHLKPFPTREEFQTQSIFTKIITVLKIIPVFLFKLTIPLNESCWSKGLAVIHCFICLQFGLFAFGRTNTKFFASSPGIWAYALGVSAILALLIIFFTRTEDEPRHFKSISSYAGFVMSVCWIYAISSEVVDVVTMIGVVSGISFEILGLSVLAWSNSIGDMIVDPALARRGFSRMAMAAAIGGPLFNLLIGFGLPFTIAKAQGKRDRALLQANLQTSHPIPLDIFINNFNRHARSKCSYDAQNHNNVQMENTKSEVGDKALDKGQAVPRLI</sequence>
<keyword evidence="3" id="KW-0050">Antiport</keyword>
<dbReference type="OrthoDB" id="407410at2759"/>
<evidence type="ECO:0000256" key="8">
    <source>
        <dbReference type="SAM" id="Phobius"/>
    </source>
</evidence>
<keyword evidence="6 8" id="KW-1133">Transmembrane helix</keyword>
<dbReference type="EMBL" id="CAJGYM010000069">
    <property type="protein sequence ID" value="CAD6196255.1"/>
    <property type="molecule type" value="Genomic_DNA"/>
</dbReference>
<dbReference type="GO" id="GO:0005432">
    <property type="term" value="F:calcium:sodium antiporter activity"/>
    <property type="evidence" value="ECO:0007669"/>
    <property type="project" value="TreeGrafter"/>
</dbReference>
<keyword evidence="7 8" id="KW-0472">Membrane</keyword>
<evidence type="ECO:0000256" key="4">
    <source>
        <dbReference type="ARBA" id="ARBA00022568"/>
    </source>
</evidence>
<proteinExistence type="predicted"/>
<dbReference type="Pfam" id="PF01699">
    <property type="entry name" value="Na_Ca_ex"/>
    <property type="match status" value="1"/>
</dbReference>
<evidence type="ECO:0000256" key="2">
    <source>
        <dbReference type="ARBA" id="ARBA00022448"/>
    </source>
</evidence>
<evidence type="ECO:0000259" key="9">
    <source>
        <dbReference type="Pfam" id="PF01699"/>
    </source>
</evidence>
<comment type="subcellular location">
    <subcellularLocation>
        <location evidence="1">Membrane</location>
        <topology evidence="1">Multi-pass membrane protein</topology>
    </subcellularLocation>
</comment>
<dbReference type="Gene3D" id="1.20.1420.30">
    <property type="entry name" value="NCX, central ion-binding region"/>
    <property type="match status" value="1"/>
</dbReference>
<keyword evidence="4" id="KW-0106">Calcium</keyword>
<feature type="transmembrane region" description="Helical" evidence="8">
    <location>
        <begin position="410"/>
        <end position="432"/>
    </location>
</feature>
<keyword evidence="4" id="KW-0406">Ion transport</keyword>
<protein>
    <recommendedName>
        <fullName evidence="9">Sodium/calcium exchanger membrane region domain-containing protein</fullName>
    </recommendedName>
</protein>
<dbReference type="PANTHER" id="PTHR12266:SF30">
    <property type="entry name" value="MITOCHONDRIAL SODIUM_CALCIUM EXCHANGER PROTEIN-RELATED"/>
    <property type="match status" value="1"/>
</dbReference>
<reference evidence="10" key="1">
    <citation type="submission" date="2020-10" db="EMBL/GenBank/DDBJ databases">
        <authorList>
            <person name="Kikuchi T."/>
        </authorList>
    </citation>
    <scope>NUCLEOTIDE SEQUENCE</scope>
    <source>
        <strain evidence="10">NKZ352</strain>
    </source>
</reference>